<dbReference type="PANTHER" id="PTHR35910:SF6">
    <property type="entry name" value="2EXR DOMAIN-CONTAINING PROTEIN"/>
    <property type="match status" value="1"/>
</dbReference>
<dbReference type="Proteomes" id="UP001303760">
    <property type="component" value="Unassembled WGS sequence"/>
</dbReference>
<dbReference type="AlphaFoldDB" id="A0AAN7C2L3"/>
<feature type="compositionally biased region" description="Acidic residues" evidence="1">
    <location>
        <begin position="338"/>
        <end position="379"/>
    </location>
</feature>
<feature type="domain" description="2EXR" evidence="2">
    <location>
        <begin position="65"/>
        <end position="166"/>
    </location>
</feature>
<dbReference type="EMBL" id="MU860418">
    <property type="protein sequence ID" value="KAK4234090.1"/>
    <property type="molecule type" value="Genomic_DNA"/>
</dbReference>
<dbReference type="InterPro" id="IPR045518">
    <property type="entry name" value="2EXR"/>
</dbReference>
<organism evidence="3 4">
    <name type="scientific">Achaetomium macrosporum</name>
    <dbReference type="NCBI Taxonomy" id="79813"/>
    <lineage>
        <taxon>Eukaryota</taxon>
        <taxon>Fungi</taxon>
        <taxon>Dikarya</taxon>
        <taxon>Ascomycota</taxon>
        <taxon>Pezizomycotina</taxon>
        <taxon>Sordariomycetes</taxon>
        <taxon>Sordariomycetidae</taxon>
        <taxon>Sordariales</taxon>
        <taxon>Chaetomiaceae</taxon>
        <taxon>Achaetomium</taxon>
    </lineage>
</organism>
<feature type="region of interest" description="Disordered" evidence="1">
    <location>
        <begin position="1"/>
        <end position="58"/>
    </location>
</feature>
<evidence type="ECO:0000313" key="3">
    <source>
        <dbReference type="EMBL" id="KAK4234090.1"/>
    </source>
</evidence>
<dbReference type="PANTHER" id="PTHR35910">
    <property type="entry name" value="2EXR DOMAIN-CONTAINING PROTEIN"/>
    <property type="match status" value="1"/>
</dbReference>
<accession>A0AAN7C2L3</accession>
<reference evidence="3" key="2">
    <citation type="submission" date="2023-05" db="EMBL/GenBank/DDBJ databases">
        <authorList>
            <consortium name="Lawrence Berkeley National Laboratory"/>
            <person name="Steindorff A."/>
            <person name="Hensen N."/>
            <person name="Bonometti L."/>
            <person name="Westerberg I."/>
            <person name="Brannstrom I.O."/>
            <person name="Guillou S."/>
            <person name="Cros-Aarteil S."/>
            <person name="Calhoun S."/>
            <person name="Haridas S."/>
            <person name="Kuo A."/>
            <person name="Mondo S."/>
            <person name="Pangilinan J."/>
            <person name="Riley R."/>
            <person name="Labutti K."/>
            <person name="Andreopoulos B."/>
            <person name="Lipzen A."/>
            <person name="Chen C."/>
            <person name="Yanf M."/>
            <person name="Daum C."/>
            <person name="Ng V."/>
            <person name="Clum A."/>
            <person name="Ohm R."/>
            <person name="Martin F."/>
            <person name="Silar P."/>
            <person name="Natvig D."/>
            <person name="Lalanne C."/>
            <person name="Gautier V."/>
            <person name="Ament-Velasquez S.L."/>
            <person name="Kruys A."/>
            <person name="Hutchinson M.I."/>
            <person name="Powell A.J."/>
            <person name="Barry K."/>
            <person name="Miller A.N."/>
            <person name="Grigoriev I.V."/>
            <person name="Debuchy R."/>
            <person name="Gladieux P."/>
            <person name="Thoren M.H."/>
            <person name="Johannesson H."/>
        </authorList>
    </citation>
    <scope>NUCLEOTIDE SEQUENCE</scope>
    <source>
        <strain evidence="3">CBS 532.94</strain>
    </source>
</reference>
<proteinExistence type="predicted"/>
<feature type="compositionally biased region" description="Acidic residues" evidence="1">
    <location>
        <begin position="41"/>
        <end position="58"/>
    </location>
</feature>
<dbReference type="Pfam" id="PF20150">
    <property type="entry name" value="2EXR"/>
    <property type="match status" value="1"/>
</dbReference>
<evidence type="ECO:0000259" key="2">
    <source>
        <dbReference type="Pfam" id="PF20150"/>
    </source>
</evidence>
<feature type="compositionally biased region" description="Acidic residues" evidence="1">
    <location>
        <begin position="17"/>
        <end position="30"/>
    </location>
</feature>
<evidence type="ECO:0000256" key="1">
    <source>
        <dbReference type="SAM" id="MobiDB-lite"/>
    </source>
</evidence>
<protein>
    <recommendedName>
        <fullName evidence="2">2EXR domain-containing protein</fullName>
    </recommendedName>
</protein>
<feature type="region of interest" description="Disordered" evidence="1">
    <location>
        <begin position="335"/>
        <end position="625"/>
    </location>
</feature>
<feature type="compositionally biased region" description="Basic and acidic residues" evidence="1">
    <location>
        <begin position="386"/>
        <end position="401"/>
    </location>
</feature>
<feature type="compositionally biased region" description="Acidic residues" evidence="1">
    <location>
        <begin position="473"/>
        <end position="483"/>
    </location>
</feature>
<evidence type="ECO:0000313" key="4">
    <source>
        <dbReference type="Proteomes" id="UP001303760"/>
    </source>
</evidence>
<feature type="compositionally biased region" description="Acidic residues" evidence="1">
    <location>
        <begin position="569"/>
        <end position="583"/>
    </location>
</feature>
<keyword evidence="4" id="KW-1185">Reference proteome</keyword>
<comment type="caution">
    <text evidence="3">The sequence shown here is derived from an EMBL/GenBank/DDBJ whole genome shotgun (WGS) entry which is preliminary data.</text>
</comment>
<gene>
    <name evidence="3" type="ORF">C8A03DRAFT_38149</name>
</gene>
<feature type="compositionally biased region" description="Acidic residues" evidence="1">
    <location>
        <begin position="505"/>
        <end position="523"/>
    </location>
</feature>
<name>A0AAN7C2L3_9PEZI</name>
<reference evidence="3" key="1">
    <citation type="journal article" date="2023" name="Mol. Phylogenet. Evol.">
        <title>Genome-scale phylogeny and comparative genomics of the fungal order Sordariales.</title>
        <authorList>
            <person name="Hensen N."/>
            <person name="Bonometti L."/>
            <person name="Westerberg I."/>
            <person name="Brannstrom I.O."/>
            <person name="Guillou S."/>
            <person name="Cros-Aarteil S."/>
            <person name="Calhoun S."/>
            <person name="Haridas S."/>
            <person name="Kuo A."/>
            <person name="Mondo S."/>
            <person name="Pangilinan J."/>
            <person name="Riley R."/>
            <person name="LaButti K."/>
            <person name="Andreopoulos B."/>
            <person name="Lipzen A."/>
            <person name="Chen C."/>
            <person name="Yan M."/>
            <person name="Daum C."/>
            <person name="Ng V."/>
            <person name="Clum A."/>
            <person name="Steindorff A."/>
            <person name="Ohm R.A."/>
            <person name="Martin F."/>
            <person name="Silar P."/>
            <person name="Natvig D.O."/>
            <person name="Lalanne C."/>
            <person name="Gautier V."/>
            <person name="Ament-Velasquez S.L."/>
            <person name="Kruys A."/>
            <person name="Hutchinson M.I."/>
            <person name="Powell A.J."/>
            <person name="Barry K."/>
            <person name="Miller A.N."/>
            <person name="Grigoriev I.V."/>
            <person name="Debuchy R."/>
            <person name="Gladieux P."/>
            <person name="Hiltunen Thoren M."/>
            <person name="Johannesson H."/>
        </authorList>
    </citation>
    <scope>NUCLEOTIDE SEQUENCE</scope>
    <source>
        <strain evidence="3">CBS 532.94</strain>
    </source>
</reference>
<sequence>MSDISEESDSFGYVAEAADDDGPDESDESGSDSGHGGLLDLEADESNGEDSEFDENDAEEELEFFPQFTRLPIELRYRIWEFFCPDLTAKGCVYSFVADYVHYHRHGDAQGVVISEGLYLAQQTRPARTMLAVYHESREHALKAFPDTLSFGDNGLLRFNSKRDIVLIDRFNDLFHHVTSMPSLDGFTENIRQLAIGTAELNDLHLARVGYPALYGAFQSLETLYAVVSPFDCKPKDLRWCFSEMANYYSLLVQEDLPIPSPDEYFVYCWPDLENHRDRAETELRGQIKLSKGVKLWPLVEYDRPLPDDFLEWTEEDFEVGTDVDYDSEGNVIRYSSEEDEYESSGIDDSDPGEDEPGYDSDDLAVLDDDDSNPDDENSGEGSHAQSDEEVHLTGDDHEGLARFSSPEQSSATLRPSDEPQDESDQPVTRLSRPKRPRGRVVTSDSEDDSDDSGGPRKRARTGGRRNPALLSSDDEEEEEAEEEVRKKRVDRAARAIAGDSDSERSEEEVEEDDSGTSQDEDEQAHRFGNNSSSEDDDKGSEGGIPISKPLSLAQKLQLHREKVPIPPSDDEDSEIEETGGEDYDIRDYGDFQDDEEDNETSGVDDEYDQGEPIMDGDDDEGDEY</sequence>
<feature type="compositionally biased region" description="Acidic residues" evidence="1">
    <location>
        <begin position="591"/>
        <end position="625"/>
    </location>
</feature>